<accession>M1IYS5</accession>
<dbReference type="AlphaFoldDB" id="M1IYS5"/>
<proteinExistence type="predicted"/>
<sequence length="87" mass="9654">MDNIEPSPQEYLICGMKLPIKKPIEEVVSSNNTRTKTIGSIFRMFTNLYKTAKTIYSAIPGIEKIKLESISPKIYSVGVTSVATNKS</sequence>
<organism evidence="2">
    <name type="scientific">Sulfolobus acidocaldarius N8</name>
    <dbReference type="NCBI Taxonomy" id="1028566"/>
    <lineage>
        <taxon>Archaea</taxon>
        <taxon>Thermoproteota</taxon>
        <taxon>Thermoprotei</taxon>
        <taxon>Sulfolobales</taxon>
        <taxon>Sulfolobaceae</taxon>
        <taxon>Sulfolobus</taxon>
    </lineage>
</organism>
<evidence type="ECO:0000313" key="1">
    <source>
        <dbReference type="EMBL" id="AGE72191.1"/>
    </source>
</evidence>
<evidence type="ECO:0000313" key="2">
    <source>
        <dbReference type="Proteomes" id="UP000011281"/>
    </source>
</evidence>
<dbReference type="EMBL" id="CP002817">
    <property type="protein sequence ID" value="AGE72191.1"/>
    <property type="molecule type" value="Genomic_DNA"/>
</dbReference>
<dbReference type="Proteomes" id="UP000011281">
    <property type="component" value="Chromosome"/>
</dbReference>
<dbReference type="KEGG" id="sacn:SacN8_11235"/>
<gene>
    <name evidence="1" type="ORF">SacN8_11235</name>
</gene>
<reference evidence="1 2" key="1">
    <citation type="journal article" date="2012" name="ISME J.">
        <title>Genomic evidence of rapid, global-scale gene flow in a Sulfolobus species.</title>
        <authorList>
            <person name="Mao D."/>
            <person name="Grogan D."/>
        </authorList>
    </citation>
    <scope>NUCLEOTIDE SEQUENCE [LARGE SCALE GENOMIC DNA]</scope>
    <source>
        <strain evidence="1 2">N8</strain>
    </source>
</reference>
<protein>
    <submittedName>
        <fullName evidence="1">Uncharacterized protein</fullName>
    </submittedName>
</protein>
<dbReference type="HOGENOM" id="CLU_2476173_0_0_2"/>
<name>M1IYS5_9CREN</name>